<gene>
    <name evidence="2" type="ORF">H8L32_15720</name>
</gene>
<dbReference type="Gene3D" id="3.10.620.30">
    <property type="match status" value="1"/>
</dbReference>
<organism evidence="2 3">
    <name type="scientific">Undibacterium hunanense</name>
    <dbReference type="NCBI Taxonomy" id="2762292"/>
    <lineage>
        <taxon>Bacteria</taxon>
        <taxon>Pseudomonadati</taxon>
        <taxon>Pseudomonadota</taxon>
        <taxon>Betaproteobacteria</taxon>
        <taxon>Burkholderiales</taxon>
        <taxon>Oxalobacteraceae</taxon>
        <taxon>Undibacterium</taxon>
    </lineage>
</organism>
<dbReference type="SUPFAM" id="SSF54001">
    <property type="entry name" value="Cysteine proteinases"/>
    <property type="match status" value="1"/>
</dbReference>
<dbReference type="Proteomes" id="UP000650424">
    <property type="component" value="Unassembled WGS sequence"/>
</dbReference>
<name>A0ABR6ZT01_9BURK</name>
<accession>A0ABR6ZT01</accession>
<evidence type="ECO:0000313" key="2">
    <source>
        <dbReference type="EMBL" id="MBC3918939.1"/>
    </source>
</evidence>
<comment type="caution">
    <text evidence="2">The sequence shown here is derived from an EMBL/GenBank/DDBJ whole genome shotgun (WGS) entry which is preliminary data.</text>
</comment>
<dbReference type="RefSeq" id="WP_186948216.1">
    <property type="nucleotide sequence ID" value="NZ_JACOGF010000008.1"/>
</dbReference>
<dbReference type="InterPro" id="IPR011990">
    <property type="entry name" value="TPR-like_helical_dom_sf"/>
</dbReference>
<evidence type="ECO:0000259" key="1">
    <source>
        <dbReference type="SMART" id="SM00460"/>
    </source>
</evidence>
<proteinExistence type="predicted"/>
<protein>
    <submittedName>
        <fullName evidence="2">DUF3857 domain-containing transglutaminase family protein</fullName>
    </submittedName>
</protein>
<sequence>MLALLGNGLAHAAQTDNPGTGKSQDPQRFEKNLTRGEAVPAWVEQDQGSQIADANTAAPLVVRLSDVQMYVDKPSTTYVHRMTQVNEASMLAQVGRIEIPFHPEYQRVGLHSLRVLRGASVFDKTTTADIRYLQMESDLDSGIFTGSVTASIVIDDIRVGDIVDIAYSTTGQNPVFDGNFFQTTLWDNTFPTLRKRIRLSSPINRPINYRVIGQGNGTIQTREEQVAGRKITTLSAGPMKAVEYELYVPRDVFQFRAIQFSEFSQWQQVSLWAQNLFDVNTTSADVEKVVASLRGAATSDETVQQALAYVQNEIRYLSISIGENSHKPFPPDVVLARRYGDCKDKSLLLVTILRKLGIEASPVLISASNPKLAGKMLPTPLAFDHAIVRARVNGKTYYLDPTRAAQYGPLANMGQVHEGAEVLVIQKDTHDLAVVPKKEEGTQTINGRVEKIRLQKFDGLADFKLIHQYSGVEAEQVRYYLARQTREQIKSGYIASVLRRYPNAELRSGPTVTDNRQANTLNIELNFEIPGMLEKTATGWQLRYQASNMRERFVLPENPKRTQALMVAGHTPLIRYDLEISLPEEINANYTPSTSKINNAAFQASEVLTFKANVFRASVELRMLKDRVAPQEVVEFMADTRKFGMMLEGAANVRKTDLREAPDRKPVTDLPLKQRISEQLEESIRSKTRLINEARANGSNAGIALCERGLSYARMGRKSDASADLQALQKEALDTQVSLRCRAKIYFAIGDFKNSESDAGRLLAQGTVDGDVHMLRGMSLFALAKWRDAADSFALAADHSNAGRTKLRANIMRQLALKRQNPQATLTSTIDSGDDWLNDMLAATNTGGKSEDQILHQVHKRTGDELDAALAEAYFYIGQLNIISGNKIKAMVYIQRSVEKGMLTAEYRPLAEFEAERLKKNK</sequence>
<evidence type="ECO:0000313" key="3">
    <source>
        <dbReference type="Proteomes" id="UP000650424"/>
    </source>
</evidence>
<dbReference type="Gene3D" id="2.60.40.3140">
    <property type="match status" value="1"/>
</dbReference>
<dbReference type="Pfam" id="PF01841">
    <property type="entry name" value="Transglut_core"/>
    <property type="match status" value="1"/>
</dbReference>
<dbReference type="InterPro" id="IPR038765">
    <property type="entry name" value="Papain-like_cys_pep_sf"/>
</dbReference>
<dbReference type="SMART" id="SM00460">
    <property type="entry name" value="TGc"/>
    <property type="match status" value="1"/>
</dbReference>
<dbReference type="Pfam" id="PF12969">
    <property type="entry name" value="DUF3857"/>
    <property type="match status" value="1"/>
</dbReference>
<reference evidence="2 3" key="1">
    <citation type="submission" date="2020-08" db="EMBL/GenBank/DDBJ databases">
        <title>Novel species isolated from subtropical streams in China.</title>
        <authorList>
            <person name="Lu H."/>
        </authorList>
    </citation>
    <scope>NUCLEOTIDE SEQUENCE [LARGE SCALE GENOMIC DNA]</scope>
    <source>
        <strain evidence="2 3">CY18W</strain>
    </source>
</reference>
<dbReference type="EMBL" id="JACOGF010000008">
    <property type="protein sequence ID" value="MBC3918939.1"/>
    <property type="molecule type" value="Genomic_DNA"/>
</dbReference>
<feature type="domain" description="Transglutaminase-like" evidence="1">
    <location>
        <begin position="334"/>
        <end position="403"/>
    </location>
</feature>
<dbReference type="InterPro" id="IPR002931">
    <property type="entry name" value="Transglutaminase-like"/>
</dbReference>
<keyword evidence="3" id="KW-1185">Reference proteome</keyword>
<dbReference type="Gene3D" id="1.25.40.10">
    <property type="entry name" value="Tetratricopeptide repeat domain"/>
    <property type="match status" value="1"/>
</dbReference>
<dbReference type="InterPro" id="IPR024618">
    <property type="entry name" value="DUF3857"/>
</dbReference>
<dbReference type="SUPFAM" id="SSF48452">
    <property type="entry name" value="TPR-like"/>
    <property type="match status" value="1"/>
</dbReference>